<comment type="similarity">
    <text evidence="2 12">Belongs to the glycosyl hydrolase 4 family.</text>
</comment>
<dbReference type="AlphaFoldDB" id="A0A1Q2MG48"/>
<dbReference type="NCBIfam" id="NF011657">
    <property type="entry name" value="PRK15076.1"/>
    <property type="match status" value="1"/>
</dbReference>
<keyword evidence="10" id="KW-0533">Nickel</keyword>
<reference evidence="15" key="1">
    <citation type="submission" date="2017-02" db="EMBL/GenBank/DDBJ databases">
        <title>Comparative genomics and description of representatives of a novel lineage of planctomycetes thriving in anoxic sediments.</title>
        <authorList>
            <person name="Spring S."/>
            <person name="Bunk B."/>
            <person name="Sproer C."/>
        </authorList>
    </citation>
    <scope>NUCLEOTIDE SEQUENCE [LARGE SCALE GENOMIC DNA]</scope>
    <source>
        <strain evidence="15">SM-Chi-D1</strain>
    </source>
</reference>
<keyword evidence="7" id="KW-0119">Carbohydrate metabolism</keyword>
<keyword evidence="10" id="KW-0170">Cobalt</keyword>
<evidence type="ECO:0000313" key="15">
    <source>
        <dbReference type="Proteomes" id="UP000188181"/>
    </source>
</evidence>
<dbReference type="InterPro" id="IPR022616">
    <property type="entry name" value="Glyco_hydro_4_C"/>
</dbReference>
<evidence type="ECO:0000256" key="6">
    <source>
        <dbReference type="ARBA" id="ARBA00023211"/>
    </source>
</evidence>
<evidence type="ECO:0000256" key="9">
    <source>
        <dbReference type="PIRSR" id="PIRSR601088-2"/>
    </source>
</evidence>
<evidence type="ECO:0000256" key="2">
    <source>
        <dbReference type="ARBA" id="ARBA00010141"/>
    </source>
</evidence>
<dbReference type="KEGG" id="pbas:SMSP2_02040"/>
<comment type="cofactor">
    <cofactor evidence="12">
        <name>NAD(+)</name>
        <dbReference type="ChEBI" id="CHEBI:57540"/>
    </cofactor>
    <text evidence="12">Binds 1 NAD(+) per subunit.</text>
</comment>
<feature type="binding site" evidence="10">
    <location>
        <position position="168"/>
    </location>
    <ligand>
        <name>Mn(2+)</name>
        <dbReference type="ChEBI" id="CHEBI:29035"/>
    </ligand>
</feature>
<dbReference type="STRING" id="1851148.SMSP2_02040"/>
<dbReference type="InterPro" id="IPR053715">
    <property type="entry name" value="GH4_Enzyme_sf"/>
</dbReference>
<evidence type="ECO:0000256" key="3">
    <source>
        <dbReference type="ARBA" id="ARBA00022723"/>
    </source>
</evidence>
<dbReference type="SUPFAM" id="SSF56327">
    <property type="entry name" value="LDH C-terminal domain-like"/>
    <property type="match status" value="1"/>
</dbReference>
<keyword evidence="10" id="KW-0408">Iron</keyword>
<evidence type="ECO:0000259" key="13">
    <source>
        <dbReference type="Pfam" id="PF11975"/>
    </source>
</evidence>
<evidence type="ECO:0000256" key="4">
    <source>
        <dbReference type="ARBA" id="ARBA00022801"/>
    </source>
</evidence>
<dbReference type="InterPro" id="IPR015955">
    <property type="entry name" value="Lactate_DH/Glyco_Ohase_4_C"/>
</dbReference>
<feature type="binding site" evidence="9">
    <location>
        <position position="147"/>
    </location>
    <ligand>
        <name>substrate</name>
    </ligand>
</feature>
<evidence type="ECO:0000256" key="1">
    <source>
        <dbReference type="ARBA" id="ARBA00001936"/>
    </source>
</evidence>
<dbReference type="PANTHER" id="PTHR32092:SF6">
    <property type="entry name" value="ALPHA-GALACTOSIDASE"/>
    <property type="match status" value="1"/>
</dbReference>
<evidence type="ECO:0000256" key="5">
    <source>
        <dbReference type="ARBA" id="ARBA00023027"/>
    </source>
</evidence>
<dbReference type="Gene3D" id="3.90.1820.10">
    <property type="entry name" value="AglA-like glucosidase"/>
    <property type="match status" value="1"/>
</dbReference>
<evidence type="ECO:0000256" key="8">
    <source>
        <dbReference type="ARBA" id="ARBA00023295"/>
    </source>
</evidence>
<evidence type="ECO:0000256" key="12">
    <source>
        <dbReference type="RuleBase" id="RU361152"/>
    </source>
</evidence>
<keyword evidence="4 12" id="KW-0378">Hydrolase</keyword>
<evidence type="ECO:0000313" key="14">
    <source>
        <dbReference type="EMBL" id="AQQ71663.1"/>
    </source>
</evidence>
<dbReference type="PRINTS" id="PR00732">
    <property type="entry name" value="GLHYDRLASE4"/>
</dbReference>
<feature type="domain" description="Glycosyl hydrolase family 4 C-terminal" evidence="13">
    <location>
        <begin position="193"/>
        <end position="405"/>
    </location>
</feature>
<keyword evidence="3 10" id="KW-0479">Metal-binding</keyword>
<dbReference type="PANTHER" id="PTHR32092">
    <property type="entry name" value="6-PHOSPHO-BETA-GLUCOSIDASE-RELATED"/>
    <property type="match status" value="1"/>
</dbReference>
<dbReference type="Pfam" id="PF11975">
    <property type="entry name" value="Glyco_hydro_4C"/>
    <property type="match status" value="1"/>
</dbReference>
<dbReference type="EMBL" id="CP019646">
    <property type="protein sequence ID" value="AQQ71663.1"/>
    <property type="molecule type" value="Genomic_DNA"/>
</dbReference>
<keyword evidence="8 12" id="KW-0326">Glycosidase</keyword>
<dbReference type="CDD" id="cd05297">
    <property type="entry name" value="GH4_alpha_glucosidase_galactosidase"/>
    <property type="match status" value="1"/>
</dbReference>
<protein>
    <submittedName>
        <fullName evidence="14">Alpha-galactosidase</fullName>
        <ecNumber evidence="14">3.2.1.22</ecNumber>
    </submittedName>
</protein>
<sequence length="435" mass="49222">MVKITLLGAGSLFSQPLVTDILNIEGLDEGVINLVDIDKRRLDISTNLAKKIAELTGRKGWKIKSSVDRRRVLPDSDYVINSIEVSGTKCVRWDNDIPLKYGIDQCIGDTIGPGGIMKALRTLPSILDILADCEKLCPDALFMNYTNPMSIIMQAALLSSPMQMVGLCHSVQATSKALASYLDIPYEQLLYRCGGINHVAWMTELKAEGKDLYPDLFAAMKKKKIYEKDPVRFDVMKHLGYFVTESSGHFSEYVPWYRKRKELIKKFCRGGYLGGSGFYRTQWPKWRKQQDEDKKKMLAGTKEIPLQRGHEYASYIIEAHRLNRPFTCNATVANTGLIDNLLQTCVAEVPVLVDRRGYLPTYFGPLPEQLAAVCRSHQSVYQLCAQGIIEQNREMIIHAMMFDPLSAAVCSPEEIRKMAAELFRAERNYIPNWCS</sequence>
<keyword evidence="5 12" id="KW-0520">NAD</keyword>
<dbReference type="GO" id="GO:0005975">
    <property type="term" value="P:carbohydrate metabolic process"/>
    <property type="evidence" value="ECO:0007669"/>
    <property type="project" value="InterPro"/>
</dbReference>
<evidence type="ECO:0000256" key="10">
    <source>
        <dbReference type="PIRSR" id="PIRSR601088-3"/>
    </source>
</evidence>
<organism evidence="14 15">
    <name type="scientific">Limihaloglobus sulfuriphilus</name>
    <dbReference type="NCBI Taxonomy" id="1851148"/>
    <lineage>
        <taxon>Bacteria</taxon>
        <taxon>Pseudomonadati</taxon>
        <taxon>Planctomycetota</taxon>
        <taxon>Phycisphaerae</taxon>
        <taxon>Sedimentisphaerales</taxon>
        <taxon>Sedimentisphaeraceae</taxon>
        <taxon>Limihaloglobus</taxon>
    </lineage>
</organism>
<dbReference type="Proteomes" id="UP000188181">
    <property type="component" value="Chromosome"/>
</dbReference>
<keyword evidence="15" id="KW-1185">Reference proteome</keyword>
<dbReference type="Pfam" id="PF02056">
    <property type="entry name" value="Glyco_hydro_4"/>
    <property type="match status" value="1"/>
</dbReference>
<dbReference type="EC" id="3.2.1.22" evidence="14"/>
<feature type="binding site" evidence="10">
    <location>
        <position position="198"/>
    </location>
    <ligand>
        <name>Mn(2+)</name>
        <dbReference type="ChEBI" id="CHEBI:29035"/>
    </ligand>
</feature>
<dbReference type="OrthoDB" id="9808275at2"/>
<dbReference type="InterPro" id="IPR001088">
    <property type="entry name" value="Glyco_hydro_4"/>
</dbReference>
<evidence type="ECO:0000256" key="11">
    <source>
        <dbReference type="PIRSR" id="PIRSR601088-4"/>
    </source>
</evidence>
<dbReference type="InterPro" id="IPR036291">
    <property type="entry name" value="NAD(P)-bd_dom_sf"/>
</dbReference>
<dbReference type="GO" id="GO:0016616">
    <property type="term" value="F:oxidoreductase activity, acting on the CH-OH group of donors, NAD or NADP as acceptor"/>
    <property type="evidence" value="ECO:0007669"/>
    <property type="project" value="InterPro"/>
</dbReference>
<gene>
    <name evidence="14" type="primary">melA</name>
    <name evidence="14" type="ORF">SMSP2_02040</name>
</gene>
<dbReference type="GO" id="GO:0046872">
    <property type="term" value="F:metal ion binding"/>
    <property type="evidence" value="ECO:0007669"/>
    <property type="project" value="UniProtKB-KW"/>
</dbReference>
<proteinExistence type="inferred from homology"/>
<dbReference type="SUPFAM" id="SSF51735">
    <property type="entry name" value="NAD(P)-binding Rossmann-fold domains"/>
    <property type="match status" value="1"/>
</dbReference>
<keyword evidence="6 10" id="KW-0464">Manganese</keyword>
<comment type="cofactor">
    <cofactor evidence="1">
        <name>Mn(2+)</name>
        <dbReference type="ChEBI" id="CHEBI:29035"/>
    </cofactor>
</comment>
<accession>A0A1Q2MG48</accession>
<evidence type="ECO:0000256" key="7">
    <source>
        <dbReference type="ARBA" id="ARBA00023277"/>
    </source>
</evidence>
<dbReference type="GO" id="GO:0004557">
    <property type="term" value="F:alpha-galactosidase activity"/>
    <property type="evidence" value="ECO:0007669"/>
    <property type="project" value="UniProtKB-EC"/>
</dbReference>
<name>A0A1Q2MG48_9BACT</name>
<feature type="site" description="Increases basicity of active site Tyr" evidence="11">
    <location>
        <position position="109"/>
    </location>
</feature>